<organism evidence="2 3">
    <name type="scientific">Serpens gallinarum</name>
    <dbReference type="NCBI Taxonomy" id="2763075"/>
    <lineage>
        <taxon>Bacteria</taxon>
        <taxon>Pseudomonadati</taxon>
        <taxon>Pseudomonadota</taxon>
        <taxon>Gammaproteobacteria</taxon>
        <taxon>Pseudomonadales</taxon>
        <taxon>Pseudomonadaceae</taxon>
        <taxon>Pseudomonas</taxon>
    </lineage>
</organism>
<comment type="caution">
    <text evidence="2">The sequence shown here is derived from an EMBL/GenBank/DDBJ whole genome shotgun (WGS) entry which is preliminary data.</text>
</comment>
<gene>
    <name evidence="2" type="primary">crtY</name>
    <name evidence="2" type="ORF">H9642_11995</name>
</gene>
<reference evidence="2 3" key="1">
    <citation type="submission" date="2020-08" db="EMBL/GenBank/DDBJ databases">
        <title>A Genomic Blueprint of the Chicken Gut Microbiome.</title>
        <authorList>
            <person name="Gilroy R."/>
            <person name="Ravi A."/>
            <person name="Getino M."/>
            <person name="Pursley I."/>
            <person name="Horton D.L."/>
            <person name="Alikhan N.-F."/>
            <person name="Baker D."/>
            <person name="Gharbi K."/>
            <person name="Hall N."/>
            <person name="Watson M."/>
            <person name="Adriaenssens E.M."/>
            <person name="Foster-Nyarko E."/>
            <person name="Jarju S."/>
            <person name="Secka A."/>
            <person name="Antonio M."/>
            <person name="Oren A."/>
            <person name="Chaudhuri R."/>
            <person name="La Ragione R.M."/>
            <person name="Hildebrand F."/>
            <person name="Pallen M.J."/>
        </authorList>
    </citation>
    <scope>NUCLEOTIDE SEQUENCE [LARGE SCALE GENOMIC DNA]</scope>
    <source>
        <strain evidence="2 3">Sa2CUA2</strain>
    </source>
</reference>
<dbReference type="InterPro" id="IPR036188">
    <property type="entry name" value="FAD/NAD-bd_sf"/>
</dbReference>
<dbReference type="NCBIfam" id="TIGR01789">
    <property type="entry name" value="lycopene_cycl"/>
    <property type="match status" value="1"/>
</dbReference>
<dbReference type="RefSeq" id="WP_251836687.1">
    <property type="nucleotide sequence ID" value="NZ_JACSQG010000006.1"/>
</dbReference>
<dbReference type="Pfam" id="PF05834">
    <property type="entry name" value="Lycopene_cycl"/>
    <property type="match status" value="1"/>
</dbReference>
<dbReference type="GO" id="GO:0016853">
    <property type="term" value="F:isomerase activity"/>
    <property type="evidence" value="ECO:0007669"/>
    <property type="project" value="UniProtKB-KW"/>
</dbReference>
<evidence type="ECO:0000313" key="3">
    <source>
        <dbReference type="Proteomes" id="UP000611945"/>
    </source>
</evidence>
<name>A0ABR8TQX7_9PSED</name>
<keyword evidence="3" id="KW-1185">Reference proteome</keyword>
<dbReference type="Proteomes" id="UP000611945">
    <property type="component" value="Unassembled WGS sequence"/>
</dbReference>
<dbReference type="EC" id="5.5.1.19" evidence="2"/>
<sequence length="416" mass="46729">MQYTFEQADLIIVGAGLSGLLTAWFRLIEHPAERILILEAGPKAAGNHTWSFNSSDIDAHWLQRLQPFIVHHWPGYSVRFPRYSRRLPISYATGNSESLLAAVRPLVQAGSLSVRTGSPAVLVEPTAVELADGTRLTAKAVLDARGGRPPSSMLIGHQKFVGHRVRTRQPHGLVEPLLMDATVEQRDGFRFIYCLPYTDTELLIEDTCYSENSALNENEFAERIAEYAHNNAWEILAVLHREKGVLPINVAQARPALGSRPSEAPRIGLAAGFFHPTTGYSLPDAVRLAARIAKLPHLTRDALFRSVSAYAREKWQRERFYRWLNRMLFSAAEPAHRYRVLEHFYALGVGPIQRFYAGDLSLADKLRLLSGRPPVPVWRALQVINERKFLRRQKCRSSAPVDVPGNVNPHLGKETD</sequence>
<keyword evidence="2" id="KW-0413">Isomerase</keyword>
<proteinExistence type="inferred from homology"/>
<dbReference type="EMBL" id="JACSQG010000006">
    <property type="protein sequence ID" value="MBD7977910.1"/>
    <property type="molecule type" value="Genomic_DNA"/>
</dbReference>
<evidence type="ECO:0000256" key="1">
    <source>
        <dbReference type="ARBA" id="ARBA00006599"/>
    </source>
</evidence>
<dbReference type="Gene3D" id="3.50.50.60">
    <property type="entry name" value="FAD/NAD(P)-binding domain"/>
    <property type="match status" value="1"/>
</dbReference>
<protein>
    <submittedName>
        <fullName evidence="2">Lycopene beta-cyclase CrtY</fullName>
        <ecNumber evidence="2">5.5.1.19</ecNumber>
    </submittedName>
</protein>
<dbReference type="InterPro" id="IPR010108">
    <property type="entry name" value="Lycopene_cyclase_b/e"/>
</dbReference>
<comment type="similarity">
    <text evidence="1">Belongs to the lycopene cyclase family.</text>
</comment>
<dbReference type="NCBIfam" id="TIGR01790">
    <property type="entry name" value="carotene-cycl"/>
    <property type="match status" value="1"/>
</dbReference>
<evidence type="ECO:0000313" key="2">
    <source>
        <dbReference type="EMBL" id="MBD7977910.1"/>
    </source>
</evidence>
<dbReference type="SUPFAM" id="SSF51905">
    <property type="entry name" value="FAD/NAD(P)-binding domain"/>
    <property type="match status" value="1"/>
</dbReference>
<accession>A0ABR8TQX7</accession>
<dbReference type="InterPro" id="IPR008461">
    <property type="entry name" value="CrtY"/>
</dbReference>